<gene>
    <name evidence="1" type="ORF">GII36_05480</name>
</gene>
<dbReference type="KEGG" id="mama:GII36_05480"/>
<keyword evidence="2" id="KW-1185">Reference proteome</keyword>
<dbReference type="Proteomes" id="UP001059824">
    <property type="component" value="Chromosome"/>
</dbReference>
<name>A0A857MPU0_9BACT</name>
<evidence type="ECO:0000313" key="1">
    <source>
        <dbReference type="EMBL" id="QHN43269.1"/>
    </source>
</evidence>
<reference evidence="1" key="1">
    <citation type="journal article" date="2021" name="Nat. Microbiol.">
        <title>Cocultivation of an ultrasmall environmental parasitic bacterium with lytic ability against bacteria associated with wastewater foams.</title>
        <authorList>
            <person name="Batinovic S."/>
            <person name="Rose J.J.A."/>
            <person name="Ratcliffe J."/>
            <person name="Seviour R.J."/>
            <person name="Petrovski S."/>
        </authorList>
    </citation>
    <scope>NUCLEOTIDE SEQUENCE</scope>
    <source>
        <strain evidence="1">JR1</strain>
    </source>
</reference>
<organism evidence="1 2">
    <name type="scientific">Candidatus Mycosynbacter amalyticus</name>
    <dbReference type="NCBI Taxonomy" id="2665156"/>
    <lineage>
        <taxon>Bacteria</taxon>
        <taxon>Candidatus Saccharimonadota</taxon>
        <taxon>Candidatus Saccharimonadota incertae sedis</taxon>
        <taxon>Candidatus Mycosynbacter</taxon>
    </lineage>
</organism>
<dbReference type="RefSeq" id="WP_260763280.1">
    <property type="nucleotide sequence ID" value="NZ_CP045921.1"/>
</dbReference>
<sequence length="388" mass="38706">MNTLRIISDKSRYVVAALLVAFSVFVPVMANAAQLEDRSIQLSSSTKSATSVSYGVEFTAPTAGAETIVLDFCKNSPLIGQTCDAPTGFSASGAGVSTSGYSLGSATASKVVVTKTVASTAGQTLNFTITGITNPSTSEDALYARILTYGTGDTAYTDGDTIGSPRDTGSVALAITDGIAVSGDVLESLTFCISGEAIDDGCVGGGPSAPALTAPTLKLGKDLGNGVVALQSDEVSTGSVHTQITTNAASGAVVRLKSSATDCGGLVRAGATDNTTGCGIAPALLSDVLDADAGAKFGVKLATATNGTVSDGAYAAANANYNTSNYRMNYLSGNATGVTSVYGDDFLNTAGAPALNKNMELTFGAKAANNTPAGSYSAALSLIATGKF</sequence>
<accession>A0A857MPU0</accession>
<proteinExistence type="predicted"/>
<dbReference type="EMBL" id="CP045921">
    <property type="protein sequence ID" value="QHN43269.1"/>
    <property type="molecule type" value="Genomic_DNA"/>
</dbReference>
<dbReference type="AlphaFoldDB" id="A0A857MPU0"/>
<evidence type="ECO:0000313" key="2">
    <source>
        <dbReference type="Proteomes" id="UP001059824"/>
    </source>
</evidence>
<protein>
    <submittedName>
        <fullName evidence="1">Uncharacterized protein</fullName>
    </submittedName>
</protein>